<protein>
    <submittedName>
        <fullName evidence="1">Uncharacterized protein</fullName>
    </submittedName>
</protein>
<accession>A0A1L8D0R9</accession>
<dbReference type="EMBL" id="BDJL01000017">
    <property type="protein sequence ID" value="GAV24785.1"/>
    <property type="molecule type" value="Genomic_DNA"/>
</dbReference>
<name>A0A1L8D0R9_9THEO</name>
<keyword evidence="2" id="KW-1185">Reference proteome</keyword>
<evidence type="ECO:0000313" key="1">
    <source>
        <dbReference type="EMBL" id="GAV24785.1"/>
    </source>
</evidence>
<reference evidence="2" key="1">
    <citation type="submission" date="2016-12" db="EMBL/GenBank/DDBJ databases">
        <title>Draft Genome Sequences od Carboxydothermus pertinax and islandicus, Hydrogenogenic Carboxydotrophic Bacteria.</title>
        <authorList>
            <person name="Fukuyama Y."/>
            <person name="Ohmae K."/>
            <person name="Yoneda Y."/>
            <person name="Yoshida T."/>
            <person name="Sako Y."/>
        </authorList>
    </citation>
    <scope>NUCLEOTIDE SEQUENCE [LARGE SCALE GENOMIC DNA]</scope>
    <source>
        <strain evidence="2">SET</strain>
    </source>
</reference>
<organism evidence="1 2">
    <name type="scientific">Carboxydothermus islandicus</name>
    <dbReference type="NCBI Taxonomy" id="661089"/>
    <lineage>
        <taxon>Bacteria</taxon>
        <taxon>Bacillati</taxon>
        <taxon>Bacillota</taxon>
        <taxon>Clostridia</taxon>
        <taxon>Thermoanaerobacterales</taxon>
        <taxon>Thermoanaerobacteraceae</taxon>
        <taxon>Carboxydothermus</taxon>
    </lineage>
</organism>
<comment type="caution">
    <text evidence="1">The sequence shown here is derived from an EMBL/GenBank/DDBJ whole genome shotgun (WGS) entry which is preliminary data.</text>
</comment>
<proteinExistence type="predicted"/>
<sequence length="91" mass="10596">MSTQANWAFHCGSQYADWVDRECGPCEYYDPKADQYYCEILKIADEAALGVEHPVPKELELIDILAYHPYRCKRRKVREDHVKYARGGENA</sequence>
<dbReference type="RefSeq" id="WP_075864970.1">
    <property type="nucleotide sequence ID" value="NZ_BDJL01000017.1"/>
</dbReference>
<evidence type="ECO:0000313" key="2">
    <source>
        <dbReference type="Proteomes" id="UP000187338"/>
    </source>
</evidence>
<dbReference type="STRING" id="661089.ciss_07180"/>
<dbReference type="Proteomes" id="UP000187338">
    <property type="component" value="Unassembled WGS sequence"/>
</dbReference>
<dbReference type="AlphaFoldDB" id="A0A1L8D0R9"/>
<gene>
    <name evidence="1" type="ORF">ciss_07180</name>
</gene>